<dbReference type="PIRSF" id="PIRSF001361">
    <property type="entry name" value="DAHP_synthase"/>
    <property type="match status" value="1"/>
</dbReference>
<dbReference type="RefSeq" id="WP_114607184.1">
    <property type="nucleotide sequence ID" value="NZ_JABVZQ010000001.1"/>
</dbReference>
<keyword evidence="6 8" id="KW-0057">Aromatic amino acid biosynthesis</keyword>
<dbReference type="PANTHER" id="PTHR21225:SF12">
    <property type="entry name" value="PHOSPHO-2-DEHYDRO-3-DEOXYHEPTONATE ALDOLASE, TYROSINE-INHIBITED"/>
    <property type="match status" value="1"/>
</dbReference>
<accession>A0ABR9XSK7</accession>
<keyword evidence="5 8" id="KW-0808">Transferase</keyword>
<evidence type="ECO:0000256" key="4">
    <source>
        <dbReference type="ARBA" id="ARBA00022605"/>
    </source>
</evidence>
<evidence type="ECO:0000256" key="6">
    <source>
        <dbReference type="ARBA" id="ARBA00023141"/>
    </source>
</evidence>
<dbReference type="EMBL" id="JADGII010000009">
    <property type="protein sequence ID" value="MBF0636914.1"/>
    <property type="molecule type" value="Genomic_DNA"/>
</dbReference>
<dbReference type="NCBIfam" id="NF009396">
    <property type="entry name" value="PRK12756.1"/>
    <property type="match status" value="1"/>
</dbReference>
<dbReference type="NCBIfam" id="TIGR00034">
    <property type="entry name" value="aroFGH"/>
    <property type="match status" value="1"/>
</dbReference>
<dbReference type="GO" id="GO:0003849">
    <property type="term" value="F:3-deoxy-7-phosphoheptulonate synthase activity"/>
    <property type="evidence" value="ECO:0007669"/>
    <property type="project" value="UniProtKB-EC"/>
</dbReference>
<comment type="similarity">
    <text evidence="3 8">Belongs to the class-I DAHP synthase family.</text>
</comment>
<comment type="catalytic activity">
    <reaction evidence="7 8">
        <text>D-erythrose 4-phosphate + phosphoenolpyruvate + H2O = 7-phospho-2-dehydro-3-deoxy-D-arabino-heptonate + phosphate</text>
        <dbReference type="Rhea" id="RHEA:14717"/>
        <dbReference type="ChEBI" id="CHEBI:15377"/>
        <dbReference type="ChEBI" id="CHEBI:16897"/>
        <dbReference type="ChEBI" id="CHEBI:43474"/>
        <dbReference type="ChEBI" id="CHEBI:58394"/>
        <dbReference type="ChEBI" id="CHEBI:58702"/>
        <dbReference type="EC" id="2.5.1.54"/>
    </reaction>
</comment>
<keyword evidence="4 8" id="KW-0028">Amino-acid biosynthesis</keyword>
<comment type="pathway">
    <text evidence="2 8">Metabolic intermediate biosynthesis; chorismate biosynthesis; chorismate from D-erythrose 4-phosphate and phosphoenolpyruvate: step 1/7.</text>
</comment>
<evidence type="ECO:0000256" key="2">
    <source>
        <dbReference type="ARBA" id="ARBA00004688"/>
    </source>
</evidence>
<dbReference type="InterPro" id="IPR006219">
    <property type="entry name" value="DAHP_synth_1"/>
</dbReference>
<dbReference type="Proteomes" id="UP000619838">
    <property type="component" value="Unassembled WGS sequence"/>
</dbReference>
<feature type="domain" description="DAHP synthetase I/KDSA" evidence="9">
    <location>
        <begin position="43"/>
        <end position="340"/>
    </location>
</feature>
<dbReference type="InterPro" id="IPR006218">
    <property type="entry name" value="DAHP1/KDSA"/>
</dbReference>
<reference evidence="10 11" key="1">
    <citation type="journal article" date="2020" name="Microorganisms">
        <title>Simultaneous Genome Sequencing of Prosthecochloris ethylica and Desulfuromonas acetoxidans within a Syntrophic Mixture Reveals Unique Pili and Protein Interactions.</title>
        <authorList>
            <person name="Kyndt J.A."/>
            <person name="Van Beeumen J.J."/>
            <person name="Meyer T.E."/>
        </authorList>
    </citation>
    <scope>NUCLEOTIDE SEQUENCE [LARGE SCALE GENOMIC DNA]</scope>
    <source>
        <strain evidence="10 11">N3</strain>
    </source>
</reference>
<dbReference type="EC" id="2.5.1.54" evidence="8"/>
<evidence type="ECO:0000256" key="1">
    <source>
        <dbReference type="ARBA" id="ARBA00003726"/>
    </source>
</evidence>
<protein>
    <recommendedName>
        <fullName evidence="8">Phospho-2-dehydro-3-deoxyheptonate aldolase</fullName>
        <ecNumber evidence="8">2.5.1.54</ecNumber>
    </recommendedName>
</protein>
<evidence type="ECO:0000256" key="8">
    <source>
        <dbReference type="PIRNR" id="PIRNR001361"/>
    </source>
</evidence>
<dbReference type="NCBIfam" id="NF009395">
    <property type="entry name" value="PRK12755.1"/>
    <property type="match status" value="1"/>
</dbReference>
<proteinExistence type="inferred from homology"/>
<evidence type="ECO:0000256" key="7">
    <source>
        <dbReference type="ARBA" id="ARBA00047508"/>
    </source>
</evidence>
<evidence type="ECO:0000313" key="11">
    <source>
        <dbReference type="Proteomes" id="UP000619838"/>
    </source>
</evidence>
<evidence type="ECO:0000256" key="5">
    <source>
        <dbReference type="ARBA" id="ARBA00022679"/>
    </source>
</evidence>
<dbReference type="InterPro" id="IPR013785">
    <property type="entry name" value="Aldolase_TIM"/>
</dbReference>
<keyword evidence="11" id="KW-1185">Reference proteome</keyword>
<evidence type="ECO:0000259" key="9">
    <source>
        <dbReference type="Pfam" id="PF00793"/>
    </source>
</evidence>
<gene>
    <name evidence="10" type="ORF">INT08_06975</name>
</gene>
<evidence type="ECO:0000256" key="3">
    <source>
        <dbReference type="ARBA" id="ARBA00007985"/>
    </source>
</evidence>
<comment type="function">
    <text evidence="1 8">Stereospecific condensation of phosphoenolpyruvate (PEP) and D-erythrose-4-phosphate (E4P) giving rise to 3-deoxy-D-arabino-heptulosonate-7-phosphate (DAHP).</text>
</comment>
<sequence length="358" mass="39124">MQKLQDLRVAQITRLTAPRKLKDQLPVTEAIASTVTEGRREVENILSGKDSRFLVIVGPCSIHDPAAAMEYAHRLKALRDELSEELCIIMRVYFEKPRTTIGWKGFINDPHLDGSFDIEHGLYHARKLLVDINALGLPAATEFLDPFTPQYVSDLVSWAAIGARTIESQTHRQMASGLSMPVGFKNSTDGRMQAAIDALRSAMHPHSFLGIDPDGHSSVITTTGNPFGHIVLRGGSGRPNYDAGNIAEAEERLARADLSKTIMVDCSHANSGKKHEQQAKVWNNIIGQRAGGTTSIVGVMIESNLSCGNQPFPADDPSSLEYGVSITDECISWQETEKILKQGAEKLHTARCQAEVSG</sequence>
<dbReference type="Gene3D" id="3.20.20.70">
    <property type="entry name" value="Aldolase class I"/>
    <property type="match status" value="1"/>
</dbReference>
<dbReference type="PANTHER" id="PTHR21225">
    <property type="entry name" value="PHOSPHO-2-DEHYDRO-3-DEOXYHEPTONATE ALDOLASE DAHP SYNTHETASE"/>
    <property type="match status" value="1"/>
</dbReference>
<organism evidence="10 11">
    <name type="scientific">Prosthecochloris ethylica</name>
    <dbReference type="NCBI Taxonomy" id="2743976"/>
    <lineage>
        <taxon>Bacteria</taxon>
        <taxon>Pseudomonadati</taxon>
        <taxon>Chlorobiota</taxon>
        <taxon>Chlorobiia</taxon>
        <taxon>Chlorobiales</taxon>
        <taxon>Chlorobiaceae</taxon>
        <taxon>Prosthecochloris</taxon>
    </lineage>
</organism>
<dbReference type="Pfam" id="PF00793">
    <property type="entry name" value="DAHP_synth_1"/>
    <property type="match status" value="1"/>
</dbReference>
<dbReference type="SUPFAM" id="SSF51569">
    <property type="entry name" value="Aldolase"/>
    <property type="match status" value="1"/>
</dbReference>
<evidence type="ECO:0000313" key="10">
    <source>
        <dbReference type="EMBL" id="MBF0636914.1"/>
    </source>
</evidence>
<comment type="caution">
    <text evidence="10">The sequence shown here is derived from an EMBL/GenBank/DDBJ whole genome shotgun (WGS) entry which is preliminary data.</text>
</comment>
<name>A0ABR9XSK7_9CHLB</name>